<evidence type="ECO:0000256" key="4">
    <source>
        <dbReference type="ARBA" id="ARBA00012129"/>
    </source>
</evidence>
<keyword evidence="6" id="KW-0479">Metal-binding</keyword>
<dbReference type="GO" id="GO:0000287">
    <property type="term" value="F:magnesium ion binding"/>
    <property type="evidence" value="ECO:0007669"/>
    <property type="project" value="InterPro"/>
</dbReference>
<comment type="cofactor">
    <cofactor evidence="2">
        <name>Mg(2+)</name>
        <dbReference type="ChEBI" id="CHEBI:18420"/>
    </cofactor>
</comment>
<dbReference type="Proteomes" id="UP000008553">
    <property type="component" value="Unassembled WGS sequence"/>
</dbReference>
<dbReference type="Pfam" id="PF02110">
    <property type="entry name" value="HK"/>
    <property type="match status" value="1"/>
</dbReference>
<dbReference type="InParanoid" id="Q7RHG4"/>
<keyword evidence="8" id="KW-0418">Kinase</keyword>
<evidence type="ECO:0000256" key="1">
    <source>
        <dbReference type="ARBA" id="ARBA00001771"/>
    </source>
</evidence>
<keyword evidence="10" id="KW-0460">Magnesium</keyword>
<evidence type="ECO:0000256" key="2">
    <source>
        <dbReference type="ARBA" id="ARBA00001946"/>
    </source>
</evidence>
<gene>
    <name evidence="12" type="ORF">PY04023</name>
</gene>
<evidence type="ECO:0000313" key="13">
    <source>
        <dbReference type="Proteomes" id="UP000008553"/>
    </source>
</evidence>
<accession>Q7RHG4</accession>
<dbReference type="GO" id="GO:0009229">
    <property type="term" value="P:thiamine diphosphate biosynthetic process"/>
    <property type="evidence" value="ECO:0007669"/>
    <property type="project" value="UniProtKB-UniPathway"/>
</dbReference>
<keyword evidence="5" id="KW-0808">Transferase</keyword>
<comment type="caution">
    <text evidence="12">The sequence shown here is derived from an EMBL/GenBank/DDBJ whole genome shotgun (WGS) entry which is preliminary data.</text>
</comment>
<evidence type="ECO:0000256" key="6">
    <source>
        <dbReference type="ARBA" id="ARBA00022723"/>
    </source>
</evidence>
<dbReference type="EC" id="2.7.1.50" evidence="4"/>
<keyword evidence="7" id="KW-0547">Nucleotide-binding</keyword>
<dbReference type="InterPro" id="IPR000417">
    <property type="entry name" value="Hyethyz_kinase"/>
</dbReference>
<keyword evidence="9" id="KW-0067">ATP-binding</keyword>
<dbReference type="EMBL" id="AABL01001206">
    <property type="protein sequence ID" value="EAA15836.1"/>
    <property type="molecule type" value="Genomic_DNA"/>
</dbReference>
<dbReference type="GO" id="GO:0004417">
    <property type="term" value="F:hydroxyethylthiazole kinase activity"/>
    <property type="evidence" value="ECO:0007669"/>
    <property type="project" value="UniProtKB-EC"/>
</dbReference>
<reference evidence="12 13" key="1">
    <citation type="journal article" date="2002" name="Nature">
        <title>Genome sequence and comparative analysis of the model rodent malaria parasite Plasmodium yoelii yoelii.</title>
        <authorList>
            <person name="Carlton J.M."/>
            <person name="Angiuoli S.V."/>
            <person name="Suh B.B."/>
            <person name="Kooij T.W."/>
            <person name="Pertea M."/>
            <person name="Silva J.C."/>
            <person name="Ermolaeva M.D."/>
            <person name="Allen J.E."/>
            <person name="Selengut J.D."/>
            <person name="Koo H.L."/>
            <person name="Peterson J.D."/>
            <person name="Pop M."/>
            <person name="Kosack D.S."/>
            <person name="Shumway M.F."/>
            <person name="Bidwell S.L."/>
            <person name="Shallom S.J."/>
            <person name="van Aken S.E."/>
            <person name="Riedmuller S.B."/>
            <person name="Feldblyum T.V."/>
            <person name="Cho J.K."/>
            <person name="Quackenbush J."/>
            <person name="Sedegah M."/>
            <person name="Shoaibi A."/>
            <person name="Cummings L.M."/>
            <person name="Florens L."/>
            <person name="Yates J.R."/>
            <person name="Raine J.D."/>
            <person name="Sinden R.E."/>
            <person name="Harris M.A."/>
            <person name="Cunningham D.A."/>
            <person name="Preiser P.R."/>
            <person name="Bergman L.W."/>
            <person name="Vaidya A.B."/>
            <person name="van Lin L.H."/>
            <person name="Janse C.J."/>
            <person name="Waters A.P."/>
            <person name="Smith H.O."/>
            <person name="White O.R."/>
            <person name="Salzberg S.L."/>
            <person name="Venter J.C."/>
            <person name="Fraser C.M."/>
            <person name="Hoffman S.L."/>
            <person name="Gardner M.J."/>
            <person name="Carucci D.J."/>
        </authorList>
    </citation>
    <scope>NUCLEOTIDE SEQUENCE [LARGE SCALE GENOMIC DNA]</scope>
    <source>
        <strain evidence="12 13">17XNL</strain>
    </source>
</reference>
<dbReference type="AlphaFoldDB" id="Q7RHG4"/>
<organism evidence="12 13">
    <name type="scientific">Plasmodium yoelii yoelii</name>
    <dbReference type="NCBI Taxonomy" id="73239"/>
    <lineage>
        <taxon>Eukaryota</taxon>
        <taxon>Sar</taxon>
        <taxon>Alveolata</taxon>
        <taxon>Apicomplexa</taxon>
        <taxon>Aconoidasida</taxon>
        <taxon>Haemosporida</taxon>
        <taxon>Plasmodiidae</taxon>
        <taxon>Plasmodium</taxon>
        <taxon>Plasmodium (Vinckeia)</taxon>
    </lineage>
</organism>
<evidence type="ECO:0000256" key="8">
    <source>
        <dbReference type="ARBA" id="ARBA00022777"/>
    </source>
</evidence>
<keyword evidence="13" id="KW-1185">Reference proteome</keyword>
<proteinExistence type="predicted"/>
<evidence type="ECO:0000256" key="9">
    <source>
        <dbReference type="ARBA" id="ARBA00022840"/>
    </source>
</evidence>
<sequence>MKKKITLIIDRIAIGVTKYKRNIIKEMLPKCKSNVIKGNVSEILYLGKEEN</sequence>
<dbReference type="STRING" id="73239.Q7RHG4"/>
<evidence type="ECO:0000256" key="5">
    <source>
        <dbReference type="ARBA" id="ARBA00022679"/>
    </source>
</evidence>
<name>Q7RHG4_PLAYO</name>
<evidence type="ECO:0000256" key="11">
    <source>
        <dbReference type="ARBA" id="ARBA00022977"/>
    </source>
</evidence>
<dbReference type="InterPro" id="IPR029056">
    <property type="entry name" value="Ribokinase-like"/>
</dbReference>
<protein>
    <recommendedName>
        <fullName evidence="4">hydroxyethylthiazole kinase</fullName>
        <ecNumber evidence="4">2.7.1.50</ecNumber>
    </recommendedName>
</protein>
<evidence type="ECO:0000256" key="3">
    <source>
        <dbReference type="ARBA" id="ARBA00004868"/>
    </source>
</evidence>
<evidence type="ECO:0000256" key="7">
    <source>
        <dbReference type="ARBA" id="ARBA00022741"/>
    </source>
</evidence>
<comment type="pathway">
    <text evidence="3">Cofactor biosynthesis; thiamine diphosphate biosynthesis; 4-methyl-5-(2-phosphoethyl)-thiazole from 5-(2-hydroxyethyl)-4-methylthiazole: step 1/1.</text>
</comment>
<dbReference type="GO" id="GO:0005524">
    <property type="term" value="F:ATP binding"/>
    <property type="evidence" value="ECO:0007669"/>
    <property type="project" value="UniProtKB-KW"/>
</dbReference>
<keyword evidence="11" id="KW-0784">Thiamine biosynthesis</keyword>
<evidence type="ECO:0000313" key="12">
    <source>
        <dbReference type="EMBL" id="EAA15836.1"/>
    </source>
</evidence>
<dbReference type="UniPathway" id="UPA00060">
    <property type="reaction ID" value="UER00139"/>
</dbReference>
<evidence type="ECO:0000256" key="10">
    <source>
        <dbReference type="ARBA" id="ARBA00022842"/>
    </source>
</evidence>
<dbReference type="GO" id="GO:0009228">
    <property type="term" value="P:thiamine biosynthetic process"/>
    <property type="evidence" value="ECO:0007669"/>
    <property type="project" value="UniProtKB-KW"/>
</dbReference>
<dbReference type="Gene3D" id="3.40.1190.20">
    <property type="match status" value="1"/>
</dbReference>
<comment type="catalytic activity">
    <reaction evidence="1">
        <text>5-(2-hydroxyethyl)-4-methylthiazole + ATP = 4-methyl-5-(2-phosphooxyethyl)-thiazole + ADP + H(+)</text>
        <dbReference type="Rhea" id="RHEA:24212"/>
        <dbReference type="ChEBI" id="CHEBI:15378"/>
        <dbReference type="ChEBI" id="CHEBI:17957"/>
        <dbReference type="ChEBI" id="CHEBI:30616"/>
        <dbReference type="ChEBI" id="CHEBI:58296"/>
        <dbReference type="ChEBI" id="CHEBI:456216"/>
        <dbReference type="EC" id="2.7.1.50"/>
    </reaction>
</comment>
<dbReference type="PaxDb" id="73239-Q7RHG4"/>